<feature type="active site" description="Proton acceptor" evidence="12">
    <location>
        <position position="607"/>
    </location>
</feature>
<dbReference type="Pfam" id="PF00294">
    <property type="entry name" value="PfkB"/>
    <property type="match status" value="1"/>
</dbReference>
<sequence length="658" mass="72216">MKESDTSKNKPARKTGSKSLTINDIAKLAGVSIATVSKILNQKDQDIGEETKKKINKIISDNNYVPYQKMMKRISAKSSTIGLVMGNHISNDFYTAFTKGVEECAYQEKMSIIIAHINASEVEDKKDDKIPHERNVEGIILVPGSGMEKQEAEAFSSKDTPVVVVSQQALDEQFHQLNFDHFLGAYKATTYIIEHQHELIGFITGPLSDPVAERRLDGYKKALYDHNISFERSLLFEGAQCENRQLGIDGTKLLLAKGVTAIVAANDEIASGVYGAINEALLKIPAHLSVVALSDSNISELILPSLTAIRYPTYQVGYDACSQLIKLIRGEEVDRRIVYGPELMIRKSVAKPSGPDYSYKEKIAIVGSLNMDIIMKVPHIPKVGETILANDIKHAAGGKGANQAVGAGKLNGKVYMIGRVGNDLYGRELYHSLIKYGVDASGVIHDDLLPTGNAYIYVSDNGDNNIVVNPGANSRLSIEQVQEFEWIFDKVSYCLVQMEIPMNTIEYVATLCRQKNVKLILNPAPAREINYSLFENCFLVIPNETELDRMIPGEASIEEKAIKLLEKSFQNVIVTLGEKGCLLVNATTKKYFPAASFKAVDTTGAGDSFISSLTVALSEGKDFEQSIAFASLAAGITVSREGAQPSLPDKETIRMYLQ</sequence>
<feature type="binding site" evidence="12">
    <location>
        <begin position="398"/>
        <end position="402"/>
    </location>
    <ligand>
        <name>substrate</name>
    </ligand>
</feature>
<dbReference type="InterPro" id="IPR028082">
    <property type="entry name" value="Peripla_BP_I"/>
</dbReference>
<dbReference type="InterPro" id="IPR011877">
    <property type="entry name" value="Ribokinase"/>
</dbReference>
<dbReference type="AlphaFoldDB" id="A0A9J6Z9V8"/>
<evidence type="ECO:0000259" key="14">
    <source>
        <dbReference type="PROSITE" id="PS50932"/>
    </source>
</evidence>
<feature type="binding site" evidence="12">
    <location>
        <begin position="575"/>
        <end position="580"/>
    </location>
    <ligand>
        <name>ATP</name>
        <dbReference type="ChEBI" id="CHEBI:30616"/>
    </ligand>
</feature>
<evidence type="ECO:0000256" key="4">
    <source>
        <dbReference type="ARBA" id="ARBA00022777"/>
    </source>
</evidence>
<evidence type="ECO:0000256" key="12">
    <source>
        <dbReference type="HAMAP-Rule" id="MF_01987"/>
    </source>
</evidence>
<dbReference type="EMBL" id="CP097899">
    <property type="protein sequence ID" value="URN92981.1"/>
    <property type="molecule type" value="Genomic_DNA"/>
</dbReference>
<accession>A0A9J6Z9V8</accession>
<keyword evidence="5 12" id="KW-0067">ATP-binding</keyword>
<comment type="catalytic activity">
    <reaction evidence="12">
        <text>D-ribose + ATP = D-ribose 5-phosphate + ADP + H(+)</text>
        <dbReference type="Rhea" id="RHEA:13697"/>
        <dbReference type="ChEBI" id="CHEBI:15378"/>
        <dbReference type="ChEBI" id="CHEBI:30616"/>
        <dbReference type="ChEBI" id="CHEBI:47013"/>
        <dbReference type="ChEBI" id="CHEBI:78346"/>
        <dbReference type="ChEBI" id="CHEBI:456216"/>
        <dbReference type="EC" id="2.7.1.15"/>
    </reaction>
</comment>
<dbReference type="GO" id="GO:0005524">
    <property type="term" value="F:ATP binding"/>
    <property type="evidence" value="ECO:0007669"/>
    <property type="project" value="UniProtKB-UniRule"/>
</dbReference>
<comment type="subunit">
    <text evidence="12">Homodimer.</text>
</comment>
<feature type="binding site" evidence="12">
    <location>
        <position position="543"/>
    </location>
    <ligand>
        <name>ATP</name>
        <dbReference type="ChEBI" id="CHEBI:30616"/>
    </ligand>
</feature>
<evidence type="ECO:0000256" key="9">
    <source>
        <dbReference type="ARBA" id="ARBA00023125"/>
    </source>
</evidence>
<evidence type="ECO:0000256" key="10">
    <source>
        <dbReference type="ARBA" id="ARBA00023163"/>
    </source>
</evidence>
<evidence type="ECO:0000313" key="16">
    <source>
        <dbReference type="Proteomes" id="UP001056756"/>
    </source>
</evidence>
<feature type="binding site" evidence="12">
    <location>
        <position position="603"/>
    </location>
    <ligand>
        <name>K(+)</name>
        <dbReference type="ChEBI" id="CHEBI:29103"/>
    </ligand>
</feature>
<feature type="binding site" evidence="12">
    <location>
        <position position="640"/>
    </location>
    <ligand>
        <name>K(+)</name>
        <dbReference type="ChEBI" id="CHEBI:29103"/>
    </ligand>
</feature>
<name>A0A9J6Z9V8_9BACL</name>
<comment type="subcellular location">
    <subcellularLocation>
        <location evidence="12">Cytoplasm</location>
    </subcellularLocation>
</comment>
<keyword evidence="7 12" id="KW-0630">Potassium</keyword>
<dbReference type="InterPro" id="IPR010982">
    <property type="entry name" value="Lambda_DNA-bd_dom_sf"/>
</dbReference>
<comment type="similarity">
    <text evidence="12">Belongs to the carbohydrate kinase PfkB family. Ribokinase subfamily.</text>
</comment>
<dbReference type="InterPro" id="IPR011611">
    <property type="entry name" value="PfkB_dom"/>
</dbReference>
<dbReference type="SUPFAM" id="SSF53822">
    <property type="entry name" value="Periplasmic binding protein-like I"/>
    <property type="match status" value="1"/>
</dbReference>
<dbReference type="CDD" id="cd01174">
    <property type="entry name" value="ribokinase"/>
    <property type="match status" value="1"/>
</dbReference>
<keyword evidence="4 12" id="KW-0418">Kinase</keyword>
<keyword evidence="12" id="KW-0963">Cytoplasm</keyword>
<gene>
    <name evidence="12 15" type="primary">rbsK</name>
    <name evidence="15" type="ORF">NAG76_14145</name>
</gene>
<dbReference type="GO" id="GO:0004747">
    <property type="term" value="F:ribokinase activity"/>
    <property type="evidence" value="ECO:0007669"/>
    <property type="project" value="UniProtKB-UniRule"/>
</dbReference>
<dbReference type="GO" id="GO:0005829">
    <property type="term" value="C:cytosol"/>
    <property type="evidence" value="ECO:0007669"/>
    <property type="project" value="TreeGrafter"/>
</dbReference>
<feature type="binding site" evidence="12">
    <location>
        <begin position="370"/>
        <end position="372"/>
    </location>
    <ligand>
        <name>substrate</name>
    </ligand>
</feature>
<dbReference type="GO" id="GO:0019303">
    <property type="term" value="P:D-ribose catabolic process"/>
    <property type="evidence" value="ECO:0007669"/>
    <property type="project" value="UniProtKB-UniRule"/>
</dbReference>
<dbReference type="HAMAP" id="MF_01987">
    <property type="entry name" value="Ribokinase"/>
    <property type="match status" value="1"/>
</dbReference>
<dbReference type="Pfam" id="PF13377">
    <property type="entry name" value="Peripla_BP_3"/>
    <property type="match status" value="1"/>
</dbReference>
<dbReference type="PRINTS" id="PR00990">
    <property type="entry name" value="RIBOKINASE"/>
</dbReference>
<dbReference type="KEGG" id="plig:NAG76_14145"/>
<dbReference type="SMART" id="SM00354">
    <property type="entry name" value="HTH_LACI"/>
    <property type="match status" value="1"/>
</dbReference>
<keyword evidence="11 12" id="KW-0119">Carbohydrate metabolism</keyword>
<dbReference type="InterPro" id="IPR046335">
    <property type="entry name" value="LacI/GalR-like_sensor"/>
</dbReference>
<evidence type="ECO:0000313" key="15">
    <source>
        <dbReference type="EMBL" id="URN92981.1"/>
    </source>
</evidence>
<organism evidence="15 16">
    <name type="scientific">Candidatus Pristimantibacillus lignocellulolyticus</name>
    <dbReference type="NCBI Taxonomy" id="2994561"/>
    <lineage>
        <taxon>Bacteria</taxon>
        <taxon>Bacillati</taxon>
        <taxon>Bacillota</taxon>
        <taxon>Bacilli</taxon>
        <taxon>Bacillales</taxon>
        <taxon>Paenibacillaceae</taxon>
        <taxon>Candidatus Pristimantibacillus</taxon>
    </lineage>
</organism>
<dbReference type="Gene3D" id="1.10.260.40">
    <property type="entry name" value="lambda repressor-like DNA-binding domains"/>
    <property type="match status" value="1"/>
</dbReference>
<dbReference type="SUPFAM" id="SSF53613">
    <property type="entry name" value="Ribokinase-like"/>
    <property type="match status" value="1"/>
</dbReference>
<dbReference type="PROSITE" id="PS50932">
    <property type="entry name" value="HTH_LACI_2"/>
    <property type="match status" value="1"/>
</dbReference>
<comment type="function">
    <text evidence="12">Catalyzes the phosphorylation of ribose at O-5 in a reaction requiring ATP and magnesium. The resulting D-ribose-5-phosphate can then be used either for sythesis of nucleotides, histidine, and tryptophan, or as a component of the pentose phosphate pathway.</text>
</comment>
<feature type="binding site" evidence="12">
    <location>
        <position position="642"/>
    </location>
    <ligand>
        <name>K(+)</name>
        <dbReference type="ChEBI" id="CHEBI:29103"/>
    </ligand>
</feature>
<feature type="binding site" evidence="12">
    <location>
        <position position="601"/>
    </location>
    <ligand>
        <name>K(+)</name>
        <dbReference type="ChEBI" id="CHEBI:29103"/>
    </ligand>
</feature>
<proteinExistence type="inferred from homology"/>
<dbReference type="CDD" id="cd01392">
    <property type="entry name" value="HTH_LacI"/>
    <property type="match status" value="1"/>
</dbReference>
<dbReference type="Gene3D" id="3.40.50.2300">
    <property type="match status" value="2"/>
</dbReference>
<dbReference type="GO" id="GO:0006355">
    <property type="term" value="P:regulation of DNA-templated transcription"/>
    <property type="evidence" value="ECO:0007669"/>
    <property type="project" value="InterPro"/>
</dbReference>
<dbReference type="InterPro" id="IPR029056">
    <property type="entry name" value="Ribokinase-like"/>
</dbReference>
<evidence type="ECO:0000256" key="11">
    <source>
        <dbReference type="ARBA" id="ARBA00023277"/>
    </source>
</evidence>
<feature type="binding site" evidence="12">
    <location>
        <position position="646"/>
    </location>
    <ligand>
        <name>K(+)</name>
        <dbReference type="ChEBI" id="CHEBI:29103"/>
    </ligand>
</feature>
<dbReference type="PRINTS" id="PR00036">
    <property type="entry name" value="HTHLACI"/>
</dbReference>
<keyword evidence="9" id="KW-0238">DNA-binding</keyword>
<feature type="domain" description="HTH lacI-type" evidence="14">
    <location>
        <begin position="20"/>
        <end position="73"/>
    </location>
</feature>
<dbReference type="GO" id="GO:0046872">
    <property type="term" value="F:metal ion binding"/>
    <property type="evidence" value="ECO:0007669"/>
    <property type="project" value="UniProtKB-KW"/>
</dbReference>
<evidence type="ECO:0000256" key="1">
    <source>
        <dbReference type="ARBA" id="ARBA00022679"/>
    </source>
</evidence>
<dbReference type="Proteomes" id="UP001056756">
    <property type="component" value="Chromosome"/>
</dbReference>
<dbReference type="GO" id="GO:0003677">
    <property type="term" value="F:DNA binding"/>
    <property type="evidence" value="ECO:0007669"/>
    <property type="project" value="UniProtKB-KW"/>
</dbReference>
<evidence type="ECO:0000256" key="13">
    <source>
        <dbReference type="NCBIfam" id="TIGR02152"/>
    </source>
</evidence>
<evidence type="ECO:0000256" key="2">
    <source>
        <dbReference type="ARBA" id="ARBA00022723"/>
    </source>
</evidence>
<feature type="binding site" evidence="12">
    <location>
        <position position="499"/>
    </location>
    <ligand>
        <name>substrate</name>
    </ligand>
</feature>
<feature type="binding site" evidence="12">
    <location>
        <begin position="606"/>
        <end position="607"/>
    </location>
    <ligand>
        <name>ATP</name>
        <dbReference type="ChEBI" id="CHEBI:30616"/>
    </ligand>
</feature>
<evidence type="ECO:0000256" key="6">
    <source>
        <dbReference type="ARBA" id="ARBA00022842"/>
    </source>
</evidence>
<evidence type="ECO:0000256" key="3">
    <source>
        <dbReference type="ARBA" id="ARBA00022741"/>
    </source>
</evidence>
<keyword evidence="10" id="KW-0804">Transcription</keyword>
<dbReference type="NCBIfam" id="TIGR02152">
    <property type="entry name" value="D_ribokin_bact"/>
    <property type="match status" value="1"/>
</dbReference>
<dbReference type="PROSITE" id="PS00356">
    <property type="entry name" value="HTH_LACI_1"/>
    <property type="match status" value="1"/>
</dbReference>
<comment type="activity regulation">
    <text evidence="12">Activated by a monovalent cation that binds near, but not in, the active site. The most likely occupant of the site in vivo is potassium. Ion binding induces a conformational change that may alter substrate affinity.</text>
</comment>
<dbReference type="PANTHER" id="PTHR10584:SF166">
    <property type="entry name" value="RIBOKINASE"/>
    <property type="match status" value="1"/>
</dbReference>
<feature type="binding site" evidence="12">
    <location>
        <position position="607"/>
    </location>
    <ligand>
        <name>substrate</name>
    </ligand>
</feature>
<dbReference type="Pfam" id="PF00356">
    <property type="entry name" value="LacI"/>
    <property type="match status" value="1"/>
</dbReference>
<keyword evidence="2 12" id="KW-0479">Metal-binding</keyword>
<reference evidence="15" key="1">
    <citation type="submission" date="2022-05" db="EMBL/GenBank/DDBJ databases">
        <title>Novel bacterial taxa in a minimal lignocellulolytic consortium and its capacity to transform plastics disclosed by genome-resolved metagenomics.</title>
        <authorList>
            <person name="Rodriguez C.A.D."/>
            <person name="Diaz-Garcia L."/>
            <person name="Herrera K."/>
            <person name="Tarazona N.A."/>
            <person name="Sproer C."/>
            <person name="Overmann J."/>
            <person name="Jimenez D.J."/>
        </authorList>
    </citation>
    <scope>NUCLEOTIDE SEQUENCE</scope>
    <source>
        <strain evidence="15">MAG5</strain>
    </source>
</reference>
<comment type="cofactor">
    <cofactor evidence="12">
        <name>Mg(2+)</name>
        <dbReference type="ChEBI" id="CHEBI:18420"/>
    </cofactor>
    <text evidence="12">Requires a divalent cation, most likely magnesium in vivo, as an electrophilic catalyst to aid phosphoryl group transfer. It is the chelate of the metal and the nucleotide that is the actual substrate.</text>
</comment>
<dbReference type="PANTHER" id="PTHR10584">
    <property type="entry name" value="SUGAR KINASE"/>
    <property type="match status" value="1"/>
</dbReference>
<keyword evidence="3 12" id="KW-0547">Nucleotide-binding</keyword>
<dbReference type="SUPFAM" id="SSF47413">
    <property type="entry name" value="lambda repressor-like DNA-binding domains"/>
    <property type="match status" value="1"/>
</dbReference>
<dbReference type="InterPro" id="IPR000843">
    <property type="entry name" value="HTH_LacI"/>
</dbReference>
<comment type="pathway">
    <text evidence="12">Carbohydrate metabolism; D-ribose degradation; D-ribose 5-phosphate from beta-D-ribopyranose: step 2/2.</text>
</comment>
<dbReference type="InterPro" id="IPR002139">
    <property type="entry name" value="Ribo/fructo_kinase"/>
</dbReference>
<dbReference type="Gene3D" id="3.40.1190.20">
    <property type="match status" value="1"/>
</dbReference>
<feature type="binding site" evidence="12">
    <location>
        <position position="637"/>
    </location>
    <ligand>
        <name>K(+)</name>
        <dbReference type="ChEBI" id="CHEBI:29103"/>
    </ligand>
</feature>
<evidence type="ECO:0000256" key="7">
    <source>
        <dbReference type="ARBA" id="ARBA00022958"/>
    </source>
</evidence>
<protein>
    <recommendedName>
        <fullName evidence="12 13">Ribokinase</fullName>
        <shortName evidence="12">RK</shortName>
        <ecNumber evidence="12 13">2.7.1.15</ecNumber>
    </recommendedName>
</protein>
<dbReference type="EC" id="2.7.1.15" evidence="12 13"/>
<comment type="caution">
    <text evidence="12">Lacks conserved residue(s) required for the propagation of feature annotation.</text>
</comment>
<keyword evidence="1 12" id="KW-0808">Transferase</keyword>
<evidence type="ECO:0000256" key="5">
    <source>
        <dbReference type="ARBA" id="ARBA00022840"/>
    </source>
</evidence>
<keyword evidence="6 12" id="KW-0460">Magnesium</keyword>
<keyword evidence="8" id="KW-0805">Transcription regulation</keyword>
<evidence type="ECO:0000256" key="8">
    <source>
        <dbReference type="ARBA" id="ARBA00023015"/>
    </source>
</evidence>